<evidence type="ECO:0000256" key="11">
    <source>
        <dbReference type="SAM" id="MobiDB-lite"/>
    </source>
</evidence>
<dbReference type="SUPFAM" id="SSF53383">
    <property type="entry name" value="PLP-dependent transferases"/>
    <property type="match status" value="1"/>
</dbReference>
<gene>
    <name evidence="13" type="ORF">E1293_00260</name>
</gene>
<dbReference type="FunFam" id="3.40.640.10:FF:000084">
    <property type="entry name" value="IscS-like cysteine desulfurase"/>
    <property type="match status" value="1"/>
</dbReference>
<keyword evidence="5" id="KW-0479">Metal-binding</keyword>
<dbReference type="GO" id="GO:0046872">
    <property type="term" value="F:metal ion binding"/>
    <property type="evidence" value="ECO:0007669"/>
    <property type="project" value="UniProtKB-KW"/>
</dbReference>
<keyword evidence="6" id="KW-0663">Pyridoxal phosphate</keyword>
<evidence type="ECO:0000256" key="3">
    <source>
        <dbReference type="ARBA" id="ARBA00012239"/>
    </source>
</evidence>
<dbReference type="InterPro" id="IPR015421">
    <property type="entry name" value="PyrdxlP-dep_Trfase_major"/>
</dbReference>
<dbReference type="GO" id="GO:0031071">
    <property type="term" value="F:cysteine desulfurase activity"/>
    <property type="evidence" value="ECO:0007669"/>
    <property type="project" value="UniProtKB-EC"/>
</dbReference>
<dbReference type="PANTHER" id="PTHR11601">
    <property type="entry name" value="CYSTEINE DESULFURYLASE FAMILY MEMBER"/>
    <property type="match status" value="1"/>
</dbReference>
<evidence type="ECO:0000256" key="4">
    <source>
        <dbReference type="ARBA" id="ARBA00022679"/>
    </source>
</evidence>
<dbReference type="Gene3D" id="3.40.640.10">
    <property type="entry name" value="Type I PLP-dependent aspartate aminotransferase-like (Major domain)"/>
    <property type="match status" value="1"/>
</dbReference>
<dbReference type="PROSITE" id="PS00595">
    <property type="entry name" value="AA_TRANSFER_CLASS_5"/>
    <property type="match status" value="1"/>
</dbReference>
<evidence type="ECO:0000256" key="9">
    <source>
        <dbReference type="ARBA" id="ARBA00050776"/>
    </source>
</evidence>
<dbReference type="PIRSF" id="PIRSF005572">
    <property type="entry name" value="NifS"/>
    <property type="match status" value="1"/>
</dbReference>
<evidence type="ECO:0000256" key="2">
    <source>
        <dbReference type="ARBA" id="ARBA00006490"/>
    </source>
</evidence>
<feature type="region of interest" description="Disordered" evidence="11">
    <location>
        <begin position="1"/>
        <end position="24"/>
    </location>
</feature>
<evidence type="ECO:0000256" key="10">
    <source>
        <dbReference type="RuleBase" id="RU004504"/>
    </source>
</evidence>
<accession>A0A4R5C073</accession>
<keyword evidence="4" id="KW-0808">Transferase</keyword>
<dbReference type="EC" id="2.8.1.7" evidence="3"/>
<dbReference type="Gene3D" id="3.90.1150.10">
    <property type="entry name" value="Aspartate Aminotransferase, domain 1"/>
    <property type="match status" value="1"/>
</dbReference>
<sequence length="404" mass="41832">MSASQSKAQPSEPPVPQGLRAGPVYLDYNSTTPVDPRVTEAMLPYLTAHFGNPSSGHHYATQPRDALARARRQVADLIGADKDEIVFTGSGSEADALGVIGAVLAHQSPGEIHVITQATEHPAVLEACRTLHRRHGTHVTYLPVGAHGRVDPADLATALTPRTALVSIMTANNETGVLQPIDELATVARRHGALFHTDAAQAAGKIPVDVTRLGVDLVSLAGHKIYAPKGIGALYVRSGVPLEPLVPGGGQERGLRAGTESVALAVALGAAADLARLEINSGGPDRLTGLRDRLHRRLAELLPGRVTVTSPPAPRLPGILHVTISGVRGDDVLAATPTIAAATGSACHAGSPEPSPVLRAMGLNRTQALSALRLGAGRWTTPADTDRAAQALAATVHALLTGAR</sequence>
<evidence type="ECO:0000256" key="7">
    <source>
        <dbReference type="ARBA" id="ARBA00023004"/>
    </source>
</evidence>
<evidence type="ECO:0000256" key="6">
    <source>
        <dbReference type="ARBA" id="ARBA00022898"/>
    </source>
</evidence>
<evidence type="ECO:0000256" key="8">
    <source>
        <dbReference type="ARBA" id="ARBA00023014"/>
    </source>
</evidence>
<dbReference type="OrthoDB" id="9808002at2"/>
<dbReference type="RefSeq" id="WP_132192474.1">
    <property type="nucleotide sequence ID" value="NZ_SMKY01000001.1"/>
</dbReference>
<evidence type="ECO:0000259" key="12">
    <source>
        <dbReference type="Pfam" id="PF00266"/>
    </source>
</evidence>
<dbReference type="InterPro" id="IPR015424">
    <property type="entry name" value="PyrdxlP-dep_Trfase"/>
</dbReference>
<dbReference type="GO" id="GO:0051536">
    <property type="term" value="F:iron-sulfur cluster binding"/>
    <property type="evidence" value="ECO:0007669"/>
    <property type="project" value="UniProtKB-KW"/>
</dbReference>
<dbReference type="InterPro" id="IPR016454">
    <property type="entry name" value="Cysteine_dSase"/>
</dbReference>
<evidence type="ECO:0000256" key="5">
    <source>
        <dbReference type="ARBA" id="ARBA00022723"/>
    </source>
</evidence>
<comment type="caution">
    <text evidence="13">The sequence shown here is derived from an EMBL/GenBank/DDBJ whole genome shotgun (WGS) entry which is preliminary data.</text>
</comment>
<proteinExistence type="inferred from homology"/>
<dbReference type="Gene3D" id="1.10.260.50">
    <property type="match status" value="1"/>
</dbReference>
<dbReference type="AlphaFoldDB" id="A0A4R5C073"/>
<dbReference type="Proteomes" id="UP000295578">
    <property type="component" value="Unassembled WGS sequence"/>
</dbReference>
<keyword evidence="8" id="KW-0411">Iron-sulfur</keyword>
<evidence type="ECO:0000313" key="14">
    <source>
        <dbReference type="Proteomes" id="UP000295578"/>
    </source>
</evidence>
<reference evidence="13 14" key="1">
    <citation type="submission" date="2019-03" db="EMBL/GenBank/DDBJ databases">
        <title>Draft genome sequences of novel Actinobacteria.</title>
        <authorList>
            <person name="Sahin N."/>
            <person name="Ay H."/>
            <person name="Saygin H."/>
        </authorList>
    </citation>
    <scope>NUCLEOTIDE SEQUENCE [LARGE SCALE GENOMIC DNA]</scope>
    <source>
        <strain evidence="13 14">DSM 45941</strain>
    </source>
</reference>
<dbReference type="InterPro" id="IPR015422">
    <property type="entry name" value="PyrdxlP-dep_Trfase_small"/>
</dbReference>
<name>A0A4R5C073_9ACTN</name>
<dbReference type="PANTHER" id="PTHR11601:SF34">
    <property type="entry name" value="CYSTEINE DESULFURASE"/>
    <property type="match status" value="1"/>
</dbReference>
<protein>
    <recommendedName>
        <fullName evidence="3">cysteine desulfurase</fullName>
        <ecNumber evidence="3">2.8.1.7</ecNumber>
    </recommendedName>
</protein>
<dbReference type="InterPro" id="IPR000192">
    <property type="entry name" value="Aminotrans_V_dom"/>
</dbReference>
<dbReference type="InterPro" id="IPR020578">
    <property type="entry name" value="Aminotrans_V_PyrdxlP_BS"/>
</dbReference>
<comment type="catalytic activity">
    <reaction evidence="9">
        <text>(sulfur carrier)-H + L-cysteine = (sulfur carrier)-SH + L-alanine</text>
        <dbReference type="Rhea" id="RHEA:43892"/>
        <dbReference type="Rhea" id="RHEA-COMP:14737"/>
        <dbReference type="Rhea" id="RHEA-COMP:14739"/>
        <dbReference type="ChEBI" id="CHEBI:29917"/>
        <dbReference type="ChEBI" id="CHEBI:35235"/>
        <dbReference type="ChEBI" id="CHEBI:57972"/>
        <dbReference type="ChEBI" id="CHEBI:64428"/>
        <dbReference type="EC" id="2.8.1.7"/>
    </reaction>
</comment>
<keyword evidence="7" id="KW-0408">Iron</keyword>
<feature type="domain" description="Aminotransferase class V" evidence="12">
    <location>
        <begin position="24"/>
        <end position="386"/>
    </location>
</feature>
<dbReference type="EMBL" id="SMKY01000001">
    <property type="protein sequence ID" value="TDD92941.1"/>
    <property type="molecule type" value="Genomic_DNA"/>
</dbReference>
<evidence type="ECO:0000256" key="1">
    <source>
        <dbReference type="ARBA" id="ARBA00001933"/>
    </source>
</evidence>
<organism evidence="13 14">
    <name type="scientific">Actinomadura darangshiensis</name>
    <dbReference type="NCBI Taxonomy" id="705336"/>
    <lineage>
        <taxon>Bacteria</taxon>
        <taxon>Bacillati</taxon>
        <taxon>Actinomycetota</taxon>
        <taxon>Actinomycetes</taxon>
        <taxon>Streptosporangiales</taxon>
        <taxon>Thermomonosporaceae</taxon>
        <taxon>Actinomadura</taxon>
    </lineage>
</organism>
<comment type="cofactor">
    <cofactor evidence="1 10">
        <name>pyridoxal 5'-phosphate</name>
        <dbReference type="ChEBI" id="CHEBI:597326"/>
    </cofactor>
</comment>
<comment type="similarity">
    <text evidence="2">Belongs to the class-V pyridoxal-phosphate-dependent aminotransferase family. NifS/IscS subfamily.</text>
</comment>
<keyword evidence="14" id="KW-1185">Reference proteome</keyword>
<evidence type="ECO:0000313" key="13">
    <source>
        <dbReference type="EMBL" id="TDD92941.1"/>
    </source>
</evidence>
<dbReference type="Pfam" id="PF00266">
    <property type="entry name" value="Aminotran_5"/>
    <property type="match status" value="1"/>
</dbReference>